<evidence type="ECO:0000256" key="11">
    <source>
        <dbReference type="ARBA" id="ARBA00035134"/>
    </source>
</evidence>
<evidence type="ECO:0000256" key="2">
    <source>
        <dbReference type="ARBA" id="ARBA00008551"/>
    </source>
</evidence>
<evidence type="ECO:0000256" key="8">
    <source>
        <dbReference type="ARBA" id="ARBA00022980"/>
    </source>
</evidence>
<keyword evidence="13" id="KW-1133">Transmembrane helix</keyword>
<dbReference type="Pfam" id="PF13812">
    <property type="entry name" value="PPR_3"/>
    <property type="match status" value="1"/>
</dbReference>
<keyword evidence="6" id="KW-0694">RNA-binding</keyword>
<keyword evidence="10" id="KW-0687">Ribonucleoprotein</keyword>
<feature type="repeat" description="PPR" evidence="12">
    <location>
        <begin position="318"/>
        <end position="354"/>
    </location>
</feature>
<dbReference type="InterPro" id="IPR037387">
    <property type="entry name" value="PTCD3"/>
</dbReference>
<keyword evidence="4" id="KW-0677">Repeat</keyword>
<evidence type="ECO:0000256" key="12">
    <source>
        <dbReference type="PROSITE-ProRule" id="PRU00708"/>
    </source>
</evidence>
<dbReference type="PANTHER" id="PTHR16276:SF1">
    <property type="entry name" value="SMALL RIBOSOMAL SUBUNIT PROTEIN MS39"/>
    <property type="match status" value="1"/>
</dbReference>
<accession>A0A8C7GND8</accession>
<keyword evidence="5" id="KW-0810">Translation regulation</keyword>
<evidence type="ECO:0000313" key="14">
    <source>
        <dbReference type="Ensembl" id="ENSOKIP00005046079.1"/>
    </source>
</evidence>
<name>A0A8C7GND8_ONCKI</name>
<keyword evidence="13" id="KW-0812">Transmembrane</keyword>
<evidence type="ECO:0000256" key="4">
    <source>
        <dbReference type="ARBA" id="ARBA00022737"/>
    </source>
</evidence>
<dbReference type="GO" id="GO:0006417">
    <property type="term" value="P:regulation of translation"/>
    <property type="evidence" value="ECO:0007669"/>
    <property type="project" value="UniProtKB-KW"/>
</dbReference>
<dbReference type="Pfam" id="PF22330">
    <property type="entry name" value="Rib_mS39_PPR"/>
    <property type="match status" value="1"/>
</dbReference>
<dbReference type="GO" id="GO:0005739">
    <property type="term" value="C:mitochondrion"/>
    <property type="evidence" value="ECO:0007669"/>
    <property type="project" value="UniProtKB-SubCell"/>
</dbReference>
<reference evidence="14" key="1">
    <citation type="submission" date="2025-08" db="UniProtKB">
        <authorList>
            <consortium name="Ensembl"/>
        </authorList>
    </citation>
    <scope>IDENTIFICATION</scope>
</reference>
<keyword evidence="7" id="KW-0809">Transit peptide</keyword>
<keyword evidence="9" id="KW-0496">Mitochondrion</keyword>
<evidence type="ECO:0000256" key="9">
    <source>
        <dbReference type="ARBA" id="ARBA00023128"/>
    </source>
</evidence>
<dbReference type="Gene3D" id="1.25.40.10">
    <property type="entry name" value="Tetratricopeptide repeat domain"/>
    <property type="match status" value="2"/>
</dbReference>
<evidence type="ECO:0000256" key="5">
    <source>
        <dbReference type="ARBA" id="ARBA00022845"/>
    </source>
</evidence>
<organism evidence="14 15">
    <name type="scientific">Oncorhynchus kisutch</name>
    <name type="common">Coho salmon</name>
    <name type="synonym">Salmo kisutch</name>
    <dbReference type="NCBI Taxonomy" id="8019"/>
    <lineage>
        <taxon>Eukaryota</taxon>
        <taxon>Metazoa</taxon>
        <taxon>Chordata</taxon>
        <taxon>Craniata</taxon>
        <taxon>Vertebrata</taxon>
        <taxon>Euteleostomi</taxon>
        <taxon>Actinopterygii</taxon>
        <taxon>Neopterygii</taxon>
        <taxon>Teleostei</taxon>
        <taxon>Protacanthopterygii</taxon>
        <taxon>Salmoniformes</taxon>
        <taxon>Salmonidae</taxon>
        <taxon>Salmoninae</taxon>
        <taxon>Oncorhynchus</taxon>
    </lineage>
</organism>
<dbReference type="PROSITE" id="PS51375">
    <property type="entry name" value="PPR"/>
    <property type="match status" value="1"/>
</dbReference>
<keyword evidence="8" id="KW-0689">Ribosomal protein</keyword>
<dbReference type="GO" id="GO:1990904">
    <property type="term" value="C:ribonucleoprotein complex"/>
    <property type="evidence" value="ECO:0007669"/>
    <property type="project" value="UniProtKB-KW"/>
</dbReference>
<feature type="transmembrane region" description="Helical" evidence="13">
    <location>
        <begin position="32"/>
        <end position="51"/>
    </location>
</feature>
<dbReference type="InterPro" id="IPR002885">
    <property type="entry name" value="PPR_rpt"/>
</dbReference>
<keyword evidence="3" id="KW-0699">rRNA-binding</keyword>
<gene>
    <name evidence="14" type="primary">PTCD3</name>
    <name evidence="14" type="synonym">ptcd3</name>
</gene>
<keyword evidence="15" id="KW-1185">Reference proteome</keyword>
<evidence type="ECO:0000256" key="3">
    <source>
        <dbReference type="ARBA" id="ARBA00022730"/>
    </source>
</evidence>
<dbReference type="GO" id="GO:0032543">
    <property type="term" value="P:mitochondrial translation"/>
    <property type="evidence" value="ECO:0007669"/>
    <property type="project" value="InterPro"/>
</dbReference>
<evidence type="ECO:0000256" key="13">
    <source>
        <dbReference type="SAM" id="Phobius"/>
    </source>
</evidence>
<dbReference type="PANTHER" id="PTHR16276">
    <property type="entry name" value="PENTATRICOPEPTIDE REPEAT DOMAIN-CONTAINING PROTEIN 3"/>
    <property type="match status" value="1"/>
</dbReference>
<evidence type="ECO:0000313" key="15">
    <source>
        <dbReference type="Proteomes" id="UP000694557"/>
    </source>
</evidence>
<dbReference type="GeneTree" id="ENSGT00390000016876"/>
<evidence type="ECO:0000256" key="1">
    <source>
        <dbReference type="ARBA" id="ARBA00004173"/>
    </source>
</evidence>
<dbReference type="GO" id="GO:0019843">
    <property type="term" value="F:rRNA binding"/>
    <property type="evidence" value="ECO:0007669"/>
    <property type="project" value="UniProtKB-KW"/>
</dbReference>
<dbReference type="Proteomes" id="UP000694557">
    <property type="component" value="Unassembled WGS sequence"/>
</dbReference>
<evidence type="ECO:0000256" key="10">
    <source>
        <dbReference type="ARBA" id="ARBA00023274"/>
    </source>
</evidence>
<dbReference type="InterPro" id="IPR011990">
    <property type="entry name" value="TPR-like_helical_dom_sf"/>
</dbReference>
<comment type="similarity">
    <text evidence="2">Belongs to the mitochondrion-specific ribosomal protein mS39 family.</text>
</comment>
<dbReference type="AlphaFoldDB" id="A0A8C7GND8"/>
<reference evidence="14" key="2">
    <citation type="submission" date="2025-09" db="UniProtKB">
        <authorList>
            <consortium name="Ensembl"/>
        </authorList>
    </citation>
    <scope>IDENTIFICATION</scope>
</reference>
<protein>
    <recommendedName>
        <fullName evidence="11">Small ribosomal subunit protein mS39</fullName>
    </recommendedName>
</protein>
<sequence>MAAPGKHVGHYIYRNGRFLLSNFEQFCFRRQVLLYTGIALTAVNVLVVYQFDIVTNNNHSCSDRSKWAVLQALASTVNRDPTAPHYMFQDDPYLTPRTSPEFKLYSLSQESGRMAANHIVNKNPKFFQKDFAEPHIPCLMPETMELCIEEVSEAALLERIMLRKVKAAVDMYDQLLQTGTTVSPDASNDLLDLICLYGDRDPVQDDKPEAEDVVGHYLCAALLLETMENNNAERIFNLLPERDTRAYSALIRGMVKYGAHVKAFNTYTDMLNNRLTADVHTFNALISAAPEVRERYTEKWDLIVDLLNQMNEQKVKPNLLTFNALLKGLRRCGSLARAQSLHTLSEMKAMGIAPSLASFDHVLGIFYKAGEYLQYQSKVWTPIHSREVMTEVAGRTFVAQDPDDGMPVCLDTKDIEAAYKVHDLLSVGENWRMLGDSFQQSIYYGRMFNLLCMMEHIDVVLKWYKELIPSLYYPNPQGMRDLLQALDTDNRLDMIPQIWKGGLESDLVDELLSLMARDKHSPEIQESFAVCALDVKSLYEQGQGARMALEWTATAMTNITSVLLAAQKKQQAWDMLKLFKTKNRVPSEELMEEFLASIKSSNDPQHAMELVQISASFCLPSTPKLAERVLQAFELSEEQKYDYVVYFSCVSNSFWSQLKSASDVKSNTESRT</sequence>
<dbReference type="Ensembl" id="ENSOKIT00005048563.1">
    <property type="protein sequence ID" value="ENSOKIP00005046079.1"/>
    <property type="gene ID" value="ENSOKIG00005019235.1"/>
</dbReference>
<dbReference type="GO" id="GO:0005840">
    <property type="term" value="C:ribosome"/>
    <property type="evidence" value="ECO:0007669"/>
    <property type="project" value="UniProtKB-KW"/>
</dbReference>
<keyword evidence="13" id="KW-0472">Membrane</keyword>
<comment type="subcellular location">
    <subcellularLocation>
        <location evidence="1">Mitochondrion</location>
    </subcellularLocation>
</comment>
<dbReference type="GO" id="GO:0043024">
    <property type="term" value="F:ribosomal small subunit binding"/>
    <property type="evidence" value="ECO:0007669"/>
    <property type="project" value="InterPro"/>
</dbReference>
<evidence type="ECO:0000256" key="6">
    <source>
        <dbReference type="ARBA" id="ARBA00022884"/>
    </source>
</evidence>
<proteinExistence type="inferred from homology"/>
<dbReference type="InterPro" id="IPR055063">
    <property type="entry name" value="Rib_mS39_PPR"/>
</dbReference>
<evidence type="ECO:0000256" key="7">
    <source>
        <dbReference type="ARBA" id="ARBA00022946"/>
    </source>
</evidence>